<protein>
    <submittedName>
        <fullName evidence="2">Uncharacterized protein</fullName>
    </submittedName>
</protein>
<feature type="coiled-coil region" evidence="1">
    <location>
        <begin position="624"/>
        <end position="676"/>
    </location>
</feature>
<feature type="coiled-coil region" evidence="1">
    <location>
        <begin position="485"/>
        <end position="512"/>
    </location>
</feature>
<dbReference type="Proteomes" id="UP000289862">
    <property type="component" value="Chromosome"/>
</dbReference>
<evidence type="ECO:0000313" key="3">
    <source>
        <dbReference type="Proteomes" id="UP000289862"/>
    </source>
</evidence>
<accession>A0A449AZ29</accession>
<keyword evidence="3" id="KW-1185">Reference proteome</keyword>
<gene>
    <name evidence="2" type="ORF">NCTC10186_00214</name>
</gene>
<keyword evidence="1" id="KW-0175">Coiled coil</keyword>
<name>A0A449AZ29_9BACT</name>
<evidence type="ECO:0000313" key="2">
    <source>
        <dbReference type="EMBL" id="VEU72744.1"/>
    </source>
</evidence>
<organism evidence="2 3">
    <name type="scientific">Mycoplasmopsis gallopavonis</name>
    <dbReference type="NCBI Taxonomy" id="76629"/>
    <lineage>
        <taxon>Bacteria</taxon>
        <taxon>Bacillati</taxon>
        <taxon>Mycoplasmatota</taxon>
        <taxon>Mycoplasmoidales</taxon>
        <taxon>Metamycoplasmataceae</taxon>
        <taxon>Mycoplasmopsis</taxon>
    </lineage>
</organism>
<feature type="coiled-coil region" evidence="1">
    <location>
        <begin position="1989"/>
        <end position="2021"/>
    </location>
</feature>
<sequence length="2740" mass="309788">MNKNSNRSENKKGRKGLIASGTGALLTAGLVAALPFTIRLEDEKYAKPEFVNLDRKFPKDTVNYLLQEKVVLIVNDFLANNGNNLKKNDLIDLYKKVTLANQLLEDPRSSVQVKLNLNSQLAQEIFRIKSDLKQGYDFNLVDPLVRDNDLRREFDTYKASLQKGEISVPEFLNKVDSLEKEENILSDNVKTKVYEFKQNYYDKDSTSINSKNPLVNKAANFILEEYAQEVTTADVLLDLGQKFEDAKNKNYRTVNHNLDLIEAINQDSQNAILKLEPIAGIRDYLEKLKQQINSLRGYANNNLNLISKQNAPILKKIDEQINSLKNTAFDKIANEGQLDQGIESLKNLINALPNNQLKTLFKLDKFNDSSDKESKINNYFDELFNLNLVQNANELINQIQANLHEKQTEKLLSNDQVTNFNTQIQNVLASANQTNLFDVLDQLANINDDILSVINSDENIESLVEDVLINQTNRALALQGFGKPNQVQANEIQQIKTRLQEARRNNEKGKALETIFNDEAENLRLLLKEMLANSIPLIQQTRLSTALQTSTLSQLNETLYKAETYSDPYSAATREQMLRLLSNLTSLNDQVDIEENSHELSDKIKDYIAQVEEVYSDDPEYSSHQVLNKQLNQILNEVERIKNDNTLTFPEKEEFLKQKETIAEDLANRAKAARKLEDSIREGVDTIKVINSDPEMSALLADDIAELRDLITRGNGELRDPYRKDMDQTEALIQAKIQEINDKAAQLQSQKLLDKIKKNLNKAVAISEKEGVNVTIQDSVWSKAQEVKKQIDSIDPNLSAAEQKALRDPLIAQLEKINESAQDSVFFDNARTKLQNTIDKAEFEVPNMPQELQDKVNQGKAKLAELNEFLDNINQDDITSAEEYQAKKAEADQLREEIELELALAKLNAEADKIKALAETDSEKLKNEPYNKLNEKLHAIEQERNRLVELARSNPENKVELTKEIENTTKNIAKQNPLLDALKKAGDKLGTIDAQKYPVIYENLKNTITDNLPLDPLKPESSETISNKIDALEEAVNKVESQKRLQDAIVDAQKVIDNQYNEGEDPNTPKRAIFNDLDAAAQTKLDNINKELADPNTSLARIKQLEQEAKKLGSDLQVAKDALNTRFNNDKTRIGNKINELLAQEKTNGIDTEGEGSENLELKQLKAAFETAKDDPNTTFEDLKAIEDKIQLAYYKDLFAKKLKDSQDKLKEIKDLTFDDESGDVPNQERDKVVEKMSALLDEINSAVGDATDPSKLALVQDKIAQLNKIDNLLEKQKDALPTIAEFSKPNSTTQPTELIAALEKNIPTLDDSPKQIDNENKDLQTAINKLVGTQRAKEKEKAKIQETLEDFKSKYDSAIHDAKVDDPTEGIKKIVADLNAEVEVVQDGPKVAEEIANIEQKNKELKNALPSILSAAQKVKEAQDLVAQTPEGEQTELQKAVAAEIETKIAEVREAYSSLEKAKNINNLENDLNALVEKFTVSTKIKTNLASAREKLNLMTYPEGTLGSNNQPIHGTPEANKTKFETFLTEIEKYSEDKSLTTTNLEEINYLVERALVLLDTEAQLITKQNLVNPANVNNSISPTYGYDFDARRLADVINISIPKNPNAAAKNYLRIDDINTLIKNLNQNYSKEEIIYDTRKQVFEAIAKDSETLGYKQQDAAELTESKYSKLLEEANKFYTNKLSSIVKELNINKMLAVQSAAAKGHNVLTSYKQIADAVQKGKDKIVAVSNKQNEKLTQAITLLNNAIASGESKYYTLFNTTLLNQEKEEIEERIDYIDLVVAYADKVAELNAETKLSEKQKAQLQAILDEGLNKANEPEFANTQGYKEIVTTYFTGHDQQISFNVALENSKALLETLETAKQYNIADLNDQPNEQSNYQSESIAMKALYDRLKQIVADSKTALETIPHNEINKKSLDSLLKAQINAIKNQKIKEANAVLNSANDLNNYLNSTYTDSSDTPKLADYEQVAITDLRNSKDTISNYESIKTVNGKIKAAQAKITEQENALFEFEKKKLKEKMDQIKPFIDYLKENSGVPELLGITYLTKLESEYTEAETQYQKTFTPEEKHNYKATLISSYLPSRNLMLQRYEQILNNTSSSLQTYKEGANVWKPQLEASTNSSKTIYDYATLLGWTDLTTKIDASKTASNEFSQLDASKDNLKTVDNFKSAIQKLQDFIAKRNDLVYGSSETDHLSIEDKYQFTIQNYADFGNMLKLLAGSPNNQYDANNPENNQYFGTISKYFSFQGQDALQNLESTNELLDVNPKPSTKAIISLLLKILNKANNLGEWLKNPINQDFGWEQLNKKTDLIRNNETLSVYNYVDFDASHAVLAEDFKNAVDAIAAQSGKVQTVNGKQAVLLNGEDTVLGLFKDFLILKGKFGDIYNTNNVKVYLYKKDGQQNFVENIFQADPTYKQSQINLMFVYEKPTNDPQNLYTKLPSYYTTFEDVFLTFNTSKYLLVTKESFTNKAKVLSTEIFDSKRGGFNAGNLANGMLSGFISNSIAIMNERNIPYLISNNSNDENVIENGKNYSSEKMSVKMKFKEGAQFILLGRTFRQTSDKVFWRLGSVDASLTPNNRRDNIQMWIPIIINVPLEDVQDPNKKTNLLLQGQFYFSYLRDAYNTNDLKLKFIFSDTSNDPASYTHINYAILQSSSSEFASSYDFSKYLAELFNDKNQMFSWLDPATYDSKQISLLGLTYNRTAKGDKAKMQNAKQFFTWSEQQPSAWEALEKFEIKLNVN</sequence>
<evidence type="ECO:0000256" key="1">
    <source>
        <dbReference type="SAM" id="Coils"/>
    </source>
</evidence>
<dbReference type="PANTHER" id="PTHR45615">
    <property type="entry name" value="MYOSIN HEAVY CHAIN, NON-MUSCLE"/>
    <property type="match status" value="1"/>
</dbReference>
<feature type="coiled-coil region" evidence="1">
    <location>
        <begin position="881"/>
        <end position="950"/>
    </location>
</feature>
<reference evidence="2 3" key="1">
    <citation type="submission" date="2019-01" db="EMBL/GenBank/DDBJ databases">
        <authorList>
            <consortium name="Pathogen Informatics"/>
        </authorList>
    </citation>
    <scope>NUCLEOTIDE SEQUENCE [LARGE SCALE GENOMIC DNA]</scope>
    <source>
        <strain evidence="2 3">NCTC10186</strain>
    </source>
</reference>
<dbReference type="PANTHER" id="PTHR45615:SF80">
    <property type="entry name" value="GRIP DOMAIN-CONTAINING PROTEIN"/>
    <property type="match status" value="1"/>
</dbReference>
<feature type="coiled-coil region" evidence="1">
    <location>
        <begin position="1443"/>
        <end position="1479"/>
    </location>
</feature>
<dbReference type="KEGG" id="mgal:NCTC10186_00214"/>
<proteinExistence type="predicted"/>
<dbReference type="EMBL" id="LR215031">
    <property type="protein sequence ID" value="VEU72744.1"/>
    <property type="molecule type" value="Genomic_DNA"/>
</dbReference>
<dbReference type="RefSeq" id="WP_119571839.1">
    <property type="nucleotide sequence ID" value="NZ_LR215031.1"/>
</dbReference>
<dbReference type="OrthoDB" id="400339at2"/>